<feature type="transmembrane region" description="Helical" evidence="6">
    <location>
        <begin position="124"/>
        <end position="146"/>
    </location>
</feature>
<feature type="transmembrane region" description="Helical" evidence="6">
    <location>
        <begin position="455"/>
        <end position="473"/>
    </location>
</feature>
<dbReference type="Proteomes" id="UP001570417">
    <property type="component" value="Unassembled WGS sequence"/>
</dbReference>
<dbReference type="Pfam" id="PF13440">
    <property type="entry name" value="Polysacc_synt_3"/>
    <property type="match status" value="1"/>
</dbReference>
<reference evidence="7 8" key="1">
    <citation type="journal article" date="2024" name="ISME J.">
        <title>Tailless and filamentous prophages are predominant in marine Vibrio.</title>
        <authorList>
            <person name="Steensen K."/>
            <person name="Seneca J."/>
            <person name="Bartlau N."/>
            <person name="Yu X.A."/>
            <person name="Hussain F.A."/>
            <person name="Polz M.F."/>
        </authorList>
    </citation>
    <scope>NUCLEOTIDE SEQUENCE [LARGE SCALE GENOMIC DNA]</scope>
    <source>
        <strain evidence="7 8">10N.222.51.A1</strain>
    </source>
</reference>
<feature type="transmembrane region" description="Helical" evidence="6">
    <location>
        <begin position="342"/>
        <end position="362"/>
    </location>
</feature>
<feature type="transmembrane region" description="Helical" evidence="6">
    <location>
        <begin position="16"/>
        <end position="39"/>
    </location>
</feature>
<keyword evidence="2" id="KW-1003">Cell membrane</keyword>
<feature type="transmembrane region" description="Helical" evidence="6">
    <location>
        <begin position="400"/>
        <end position="421"/>
    </location>
</feature>
<evidence type="ECO:0000256" key="3">
    <source>
        <dbReference type="ARBA" id="ARBA00022692"/>
    </source>
</evidence>
<evidence type="ECO:0000256" key="4">
    <source>
        <dbReference type="ARBA" id="ARBA00022989"/>
    </source>
</evidence>
<evidence type="ECO:0000256" key="2">
    <source>
        <dbReference type="ARBA" id="ARBA00022475"/>
    </source>
</evidence>
<organism evidence="7 8">
    <name type="scientific">Vibrio gallaecicus</name>
    <dbReference type="NCBI Taxonomy" id="552386"/>
    <lineage>
        <taxon>Bacteria</taxon>
        <taxon>Pseudomonadati</taxon>
        <taxon>Pseudomonadota</taxon>
        <taxon>Gammaproteobacteria</taxon>
        <taxon>Vibrionales</taxon>
        <taxon>Vibrionaceae</taxon>
        <taxon>Vibrio</taxon>
    </lineage>
</organism>
<feature type="transmembrane region" description="Helical" evidence="6">
    <location>
        <begin position="258"/>
        <end position="284"/>
    </location>
</feature>
<name>A0ABV4NA48_9VIBR</name>
<dbReference type="EMBL" id="JBFRUW010000022">
    <property type="protein sequence ID" value="MFA0568289.1"/>
    <property type="molecule type" value="Genomic_DNA"/>
</dbReference>
<accession>A0ABV4NA48</accession>
<keyword evidence="8" id="KW-1185">Reference proteome</keyword>
<keyword evidence="3 6" id="KW-0812">Transmembrane</keyword>
<dbReference type="InterPro" id="IPR044550">
    <property type="entry name" value="WzxE"/>
</dbReference>
<comment type="caution">
    <text evidence="7">The sequence shown here is derived from an EMBL/GenBank/DDBJ whole genome shotgun (WGS) entry which is preliminary data.</text>
</comment>
<proteinExistence type="predicted"/>
<keyword evidence="5 6" id="KW-0472">Membrane</keyword>
<comment type="subcellular location">
    <subcellularLocation>
        <location evidence="1">Cell membrane</location>
        <topology evidence="1">Multi-pass membrane protein</topology>
    </subcellularLocation>
</comment>
<feature type="transmembrane region" description="Helical" evidence="6">
    <location>
        <begin position="305"/>
        <end position="330"/>
    </location>
</feature>
<dbReference type="PANTHER" id="PTHR30250:SF11">
    <property type="entry name" value="O-ANTIGEN TRANSPORTER-RELATED"/>
    <property type="match status" value="1"/>
</dbReference>
<dbReference type="CDD" id="cd13125">
    <property type="entry name" value="MATE_like_10"/>
    <property type="match status" value="1"/>
</dbReference>
<dbReference type="RefSeq" id="WP_372265745.1">
    <property type="nucleotide sequence ID" value="NZ_JBFRUW010000022.1"/>
</dbReference>
<protein>
    <submittedName>
        <fullName evidence="7">O-antigen translocase</fullName>
    </submittedName>
</protein>
<evidence type="ECO:0000313" key="7">
    <source>
        <dbReference type="EMBL" id="MFA0568289.1"/>
    </source>
</evidence>
<feature type="transmembrane region" description="Helical" evidence="6">
    <location>
        <begin position="89"/>
        <end position="108"/>
    </location>
</feature>
<feature type="transmembrane region" description="Helical" evidence="6">
    <location>
        <begin position="433"/>
        <end position="449"/>
    </location>
</feature>
<evidence type="ECO:0000256" key="6">
    <source>
        <dbReference type="SAM" id="Phobius"/>
    </source>
</evidence>
<evidence type="ECO:0000256" key="1">
    <source>
        <dbReference type="ARBA" id="ARBA00004651"/>
    </source>
</evidence>
<evidence type="ECO:0000313" key="8">
    <source>
        <dbReference type="Proteomes" id="UP001570417"/>
    </source>
</evidence>
<gene>
    <name evidence="7" type="ORF">AB4566_08365</name>
</gene>
<feature type="transmembrane region" description="Helical" evidence="6">
    <location>
        <begin position="158"/>
        <end position="176"/>
    </location>
</feature>
<keyword evidence="4 6" id="KW-1133">Transmembrane helix</keyword>
<feature type="transmembrane region" description="Helical" evidence="6">
    <location>
        <begin position="45"/>
        <end position="68"/>
    </location>
</feature>
<dbReference type="InterPro" id="IPR050833">
    <property type="entry name" value="Poly_Biosynth_Transport"/>
</dbReference>
<feature type="transmembrane region" description="Helical" evidence="6">
    <location>
        <begin position="182"/>
        <end position="199"/>
    </location>
</feature>
<sequence length="494" mass="55316">MSELASKKQILRSSSIIGGASIITIFIGLIKVKLLAIMLGPAGVGLMGVLLTLLAVSTSIFGMGLNISGVREVALTREDMYKSQVVRKAIVYLNITLAIFALLTIYTFRVRLSEWIFNTEDNQWHLILVGFAIFMALISNSQLIVLQGFRKIEAQAKIKIWGAIIATIFGLTFVYLFDESGVTGFVATVPIVTCILGFYYSRGLPTLDSYKITIKELSLVWKTILGLGAIYMLSSAMGEGTKLLVRNILDSKFGIESVGYFQASWSISMTYIGFILSAMAADYYPRLASISNNRLKTNELVNQQTEIALIFSAPILLVMLSYAPLAIRLLYTEQFFPSIEILRWQVLGDILKVMSWPLGFIILAKGNSIVFFGMELIWNFSYIIFVYFGVDHFGVEVTGYAFLISYSLYYMSVYIFVTNRFEFKLTSKNRKTGIMIVISAFSVLTVSYINEISSYALGSGYIIFSLYYCVKFLKNVGSENKLIISFGNLINKFR</sequence>
<feature type="transmembrane region" description="Helical" evidence="6">
    <location>
        <begin position="219"/>
        <end position="238"/>
    </location>
</feature>
<dbReference type="PANTHER" id="PTHR30250">
    <property type="entry name" value="PST FAMILY PREDICTED COLANIC ACID TRANSPORTER"/>
    <property type="match status" value="1"/>
</dbReference>
<evidence type="ECO:0000256" key="5">
    <source>
        <dbReference type="ARBA" id="ARBA00023136"/>
    </source>
</evidence>
<feature type="transmembrane region" description="Helical" evidence="6">
    <location>
        <begin position="369"/>
        <end position="388"/>
    </location>
</feature>